<dbReference type="AlphaFoldDB" id="A0A518HDN4"/>
<keyword evidence="1 4" id="KW-0489">Methyltransferase</keyword>
<dbReference type="RefSeq" id="WP_145277891.1">
    <property type="nucleotide sequence ID" value="NZ_CP036426.1"/>
</dbReference>
<organism evidence="4 5">
    <name type="scientific">Tautonia plasticadhaerens</name>
    <dbReference type="NCBI Taxonomy" id="2527974"/>
    <lineage>
        <taxon>Bacteria</taxon>
        <taxon>Pseudomonadati</taxon>
        <taxon>Planctomycetota</taxon>
        <taxon>Planctomycetia</taxon>
        <taxon>Isosphaerales</taxon>
        <taxon>Isosphaeraceae</taxon>
        <taxon>Tautonia</taxon>
    </lineage>
</organism>
<evidence type="ECO:0000313" key="4">
    <source>
        <dbReference type="EMBL" id="QDV38972.1"/>
    </source>
</evidence>
<dbReference type="PANTHER" id="PTHR43464:SF19">
    <property type="entry name" value="UBIQUINONE BIOSYNTHESIS O-METHYLTRANSFERASE, MITOCHONDRIAL"/>
    <property type="match status" value="1"/>
</dbReference>
<dbReference type="CDD" id="cd02440">
    <property type="entry name" value="AdoMet_MTases"/>
    <property type="match status" value="1"/>
</dbReference>
<evidence type="ECO:0000313" key="5">
    <source>
        <dbReference type="Proteomes" id="UP000317835"/>
    </source>
</evidence>
<dbReference type="KEGG" id="tpla:ElP_69330"/>
<dbReference type="InterPro" id="IPR029063">
    <property type="entry name" value="SAM-dependent_MTases_sf"/>
</dbReference>
<dbReference type="EMBL" id="CP036426">
    <property type="protein sequence ID" value="QDV38972.1"/>
    <property type="molecule type" value="Genomic_DNA"/>
</dbReference>
<sequence length="258" mass="28880">MQSDYGAVYSRLYREHWWWRAREQILLDRLRGMGLVEGDGLEILDVGCGDALSFEALGRFGRVRGIEVDEQLLDPGGPHRARISTRPLGDPSYDDPSWRFDLITALDVLEHLDDDRASASAMAGMLKPGGLLVVTVPAFELLWDEHDEINHHRRRYSAGRLRGVLQDSGLEQIRVGYLFRGLFAPKLAVRLLNSGRGRDRKVPQHGIPRPSVNTAMQRLCRLEDRLLRLLPLPFGTSVLGSARAPSVGLEGEGRRAVS</sequence>
<accession>A0A518HDN4</accession>
<keyword evidence="3" id="KW-0949">S-adenosyl-L-methionine</keyword>
<dbReference type="GO" id="GO:0008168">
    <property type="term" value="F:methyltransferase activity"/>
    <property type="evidence" value="ECO:0007669"/>
    <property type="project" value="UniProtKB-KW"/>
</dbReference>
<dbReference type="OrthoDB" id="9790457at2"/>
<keyword evidence="2 4" id="KW-0808">Transferase</keyword>
<evidence type="ECO:0000256" key="2">
    <source>
        <dbReference type="ARBA" id="ARBA00022679"/>
    </source>
</evidence>
<gene>
    <name evidence="4" type="ORF">ElP_69330</name>
</gene>
<protein>
    <submittedName>
        <fullName evidence="4">Putative S-adenosylmethionine-dependent methyltransferase/MSMEI_2290</fullName>
        <ecNumber evidence="4">2.1.1.-</ecNumber>
    </submittedName>
</protein>
<reference evidence="4 5" key="1">
    <citation type="submission" date="2019-02" db="EMBL/GenBank/DDBJ databases">
        <title>Deep-cultivation of Planctomycetes and their phenomic and genomic characterization uncovers novel biology.</title>
        <authorList>
            <person name="Wiegand S."/>
            <person name="Jogler M."/>
            <person name="Boedeker C."/>
            <person name="Pinto D."/>
            <person name="Vollmers J."/>
            <person name="Rivas-Marin E."/>
            <person name="Kohn T."/>
            <person name="Peeters S.H."/>
            <person name="Heuer A."/>
            <person name="Rast P."/>
            <person name="Oberbeckmann S."/>
            <person name="Bunk B."/>
            <person name="Jeske O."/>
            <person name="Meyerdierks A."/>
            <person name="Storesund J.E."/>
            <person name="Kallscheuer N."/>
            <person name="Luecker S."/>
            <person name="Lage O.M."/>
            <person name="Pohl T."/>
            <person name="Merkel B.J."/>
            <person name="Hornburger P."/>
            <person name="Mueller R.-W."/>
            <person name="Bruemmer F."/>
            <person name="Labrenz M."/>
            <person name="Spormann A.M."/>
            <person name="Op den Camp H."/>
            <person name="Overmann J."/>
            <person name="Amann R."/>
            <person name="Jetten M.S.M."/>
            <person name="Mascher T."/>
            <person name="Medema M.H."/>
            <person name="Devos D.P."/>
            <person name="Kaster A.-K."/>
            <person name="Ovreas L."/>
            <person name="Rohde M."/>
            <person name="Galperin M.Y."/>
            <person name="Jogler C."/>
        </authorList>
    </citation>
    <scope>NUCLEOTIDE SEQUENCE [LARGE SCALE GENOMIC DNA]</scope>
    <source>
        <strain evidence="4 5">ElP</strain>
    </source>
</reference>
<proteinExistence type="predicted"/>
<dbReference type="Pfam" id="PF13489">
    <property type="entry name" value="Methyltransf_23"/>
    <property type="match status" value="1"/>
</dbReference>
<dbReference type="GO" id="GO:0032259">
    <property type="term" value="P:methylation"/>
    <property type="evidence" value="ECO:0007669"/>
    <property type="project" value="UniProtKB-KW"/>
</dbReference>
<dbReference type="Proteomes" id="UP000317835">
    <property type="component" value="Chromosome"/>
</dbReference>
<dbReference type="SUPFAM" id="SSF53335">
    <property type="entry name" value="S-adenosyl-L-methionine-dependent methyltransferases"/>
    <property type="match status" value="1"/>
</dbReference>
<dbReference type="EC" id="2.1.1.-" evidence="4"/>
<dbReference type="Gene3D" id="3.40.50.150">
    <property type="entry name" value="Vaccinia Virus protein VP39"/>
    <property type="match status" value="1"/>
</dbReference>
<name>A0A518HDN4_9BACT</name>
<dbReference type="PANTHER" id="PTHR43464">
    <property type="entry name" value="METHYLTRANSFERASE"/>
    <property type="match status" value="1"/>
</dbReference>
<keyword evidence="5" id="KW-1185">Reference proteome</keyword>
<evidence type="ECO:0000256" key="3">
    <source>
        <dbReference type="ARBA" id="ARBA00022691"/>
    </source>
</evidence>
<evidence type="ECO:0000256" key="1">
    <source>
        <dbReference type="ARBA" id="ARBA00022603"/>
    </source>
</evidence>